<dbReference type="Proteomes" id="UP000245119">
    <property type="component" value="Linkage Group LG1"/>
</dbReference>
<evidence type="ECO:0000256" key="1">
    <source>
        <dbReference type="SAM" id="MobiDB-lite"/>
    </source>
</evidence>
<feature type="compositionally biased region" description="Polar residues" evidence="1">
    <location>
        <begin position="9"/>
        <end position="18"/>
    </location>
</feature>
<keyword evidence="3" id="KW-1185">Reference proteome</keyword>
<comment type="caution">
    <text evidence="2">The sequence shown here is derived from an EMBL/GenBank/DDBJ whole genome shotgun (WGS) entry which is preliminary data.</text>
</comment>
<proteinExistence type="predicted"/>
<evidence type="ECO:0000313" key="3">
    <source>
        <dbReference type="Proteomes" id="UP000245119"/>
    </source>
</evidence>
<sequence length="108" mass="11939">MTKGGVNNYCLSNPGSSSGREERNNQRLNLIHVMNAMEKLHNEVAFSVNAIHHLLRLEVGTYSIHQISSALQRGIDKGRIRETPDGRLFKQIIRTGTEASLDNNSPGG</sequence>
<accession>A0A2T7PZY4</accession>
<organism evidence="2 3">
    <name type="scientific">Pomacea canaliculata</name>
    <name type="common">Golden apple snail</name>
    <dbReference type="NCBI Taxonomy" id="400727"/>
    <lineage>
        <taxon>Eukaryota</taxon>
        <taxon>Metazoa</taxon>
        <taxon>Spiralia</taxon>
        <taxon>Lophotrochozoa</taxon>
        <taxon>Mollusca</taxon>
        <taxon>Gastropoda</taxon>
        <taxon>Caenogastropoda</taxon>
        <taxon>Architaenioglossa</taxon>
        <taxon>Ampullarioidea</taxon>
        <taxon>Ampullariidae</taxon>
        <taxon>Pomacea</taxon>
    </lineage>
</organism>
<protein>
    <submittedName>
        <fullName evidence="2">Uncharacterized protein</fullName>
    </submittedName>
</protein>
<evidence type="ECO:0000313" key="2">
    <source>
        <dbReference type="EMBL" id="PVD38978.1"/>
    </source>
</evidence>
<name>A0A2T7PZY4_POMCA</name>
<dbReference type="AlphaFoldDB" id="A0A2T7PZY4"/>
<gene>
    <name evidence="2" type="ORF">C0Q70_01603</name>
</gene>
<feature type="region of interest" description="Disordered" evidence="1">
    <location>
        <begin position="1"/>
        <end position="24"/>
    </location>
</feature>
<dbReference type="EMBL" id="PZQS01000001">
    <property type="protein sequence ID" value="PVD38978.1"/>
    <property type="molecule type" value="Genomic_DNA"/>
</dbReference>
<reference evidence="2 3" key="1">
    <citation type="submission" date="2018-04" db="EMBL/GenBank/DDBJ databases">
        <title>The genome of golden apple snail Pomacea canaliculata provides insight into stress tolerance and invasive adaptation.</title>
        <authorList>
            <person name="Liu C."/>
            <person name="Liu B."/>
            <person name="Ren Y."/>
            <person name="Zhang Y."/>
            <person name="Wang H."/>
            <person name="Li S."/>
            <person name="Jiang F."/>
            <person name="Yin L."/>
            <person name="Zhang G."/>
            <person name="Qian W."/>
            <person name="Fan W."/>
        </authorList>
    </citation>
    <scope>NUCLEOTIDE SEQUENCE [LARGE SCALE GENOMIC DNA]</scope>
    <source>
        <strain evidence="2">SZHN2017</strain>
        <tissue evidence="2">Muscle</tissue>
    </source>
</reference>